<feature type="transmembrane region" description="Helical" evidence="1">
    <location>
        <begin position="115"/>
        <end position="130"/>
    </location>
</feature>
<dbReference type="InterPro" id="IPR052529">
    <property type="entry name" value="Bact_Transport_Assoc"/>
</dbReference>
<feature type="transmembrane region" description="Helical" evidence="1">
    <location>
        <begin position="240"/>
        <end position="258"/>
    </location>
</feature>
<proteinExistence type="predicted"/>
<reference evidence="3 4" key="1">
    <citation type="submission" date="2021-06" db="EMBL/GenBank/DDBJ databases">
        <authorList>
            <person name="Sun Q."/>
            <person name="Li D."/>
        </authorList>
    </citation>
    <scope>NUCLEOTIDE SEQUENCE [LARGE SCALE GENOMIC DNA]</scope>
    <source>
        <strain evidence="3 4">MSJ-5</strain>
    </source>
</reference>
<feature type="transmembrane region" description="Helical" evidence="1">
    <location>
        <begin position="20"/>
        <end position="40"/>
    </location>
</feature>
<sequence>MVKSITEKERIIEIDIIRGIAILGIFFVNFPEMIIAPLQMVKYSGLDAFIRLLYNLLIQTKFYTIFSFLFGLGFYIFMSRAESRGDKMYKLFFRRLFFLFIFGFVHFAFLWHGDILNMYALVGVWLLLFYSRKPKTILIWAVVLLVIAVIFNGFIYLGPVLSEFLDEALVQEGLTHYNPLQGWMQKVAYRISLFSDRSITSAIGYTPEILSMFLFGLYVGKIKFFNRLEEFTPRIKKAQIVSLILSFVLFIPMVNLYLNSTDYQLQSAYFFVWLSGKTMAVFYISTILLLNRKEKCQKMLKPFSYVGKMALTNYIGQTIFTAVIFSILFKNTAIIPLWLSVLYCPLFYVIQVKFSKWWLSNHSMGPLEWVWRYATYFKKDYKLGKSN</sequence>
<protein>
    <submittedName>
        <fullName evidence="3">DUF418 domain-containing protein</fullName>
    </submittedName>
</protein>
<feature type="transmembrane region" description="Helical" evidence="1">
    <location>
        <begin position="311"/>
        <end position="329"/>
    </location>
</feature>
<dbReference type="PANTHER" id="PTHR30590">
    <property type="entry name" value="INNER MEMBRANE PROTEIN"/>
    <property type="match status" value="1"/>
</dbReference>
<feature type="transmembrane region" description="Helical" evidence="1">
    <location>
        <begin position="137"/>
        <end position="157"/>
    </location>
</feature>
<dbReference type="EMBL" id="JAHLQK010000001">
    <property type="protein sequence ID" value="MBU5674826.1"/>
    <property type="molecule type" value="Genomic_DNA"/>
</dbReference>
<dbReference type="InterPro" id="IPR007349">
    <property type="entry name" value="DUF418"/>
</dbReference>
<dbReference type="RefSeq" id="WP_216414346.1">
    <property type="nucleotide sequence ID" value="NZ_JAHLQK010000001.1"/>
</dbReference>
<evidence type="ECO:0000259" key="2">
    <source>
        <dbReference type="Pfam" id="PF04235"/>
    </source>
</evidence>
<organism evidence="3 4">
    <name type="scientific">Alkaliphilus flagellatus</name>
    <dbReference type="NCBI Taxonomy" id="2841507"/>
    <lineage>
        <taxon>Bacteria</taxon>
        <taxon>Bacillati</taxon>
        <taxon>Bacillota</taxon>
        <taxon>Clostridia</taxon>
        <taxon>Peptostreptococcales</taxon>
        <taxon>Natronincolaceae</taxon>
        <taxon>Alkaliphilus</taxon>
    </lineage>
</organism>
<evidence type="ECO:0000256" key="1">
    <source>
        <dbReference type="SAM" id="Phobius"/>
    </source>
</evidence>
<keyword evidence="1" id="KW-1133">Transmembrane helix</keyword>
<comment type="caution">
    <text evidence="3">The sequence shown here is derived from an EMBL/GenBank/DDBJ whole genome shotgun (WGS) entry which is preliminary data.</text>
</comment>
<evidence type="ECO:0000313" key="4">
    <source>
        <dbReference type="Proteomes" id="UP000779508"/>
    </source>
</evidence>
<feature type="transmembrane region" description="Helical" evidence="1">
    <location>
        <begin position="60"/>
        <end position="79"/>
    </location>
</feature>
<feature type="domain" description="DUF418" evidence="2">
    <location>
        <begin position="220"/>
        <end position="378"/>
    </location>
</feature>
<feature type="transmembrane region" description="Helical" evidence="1">
    <location>
        <begin position="335"/>
        <end position="354"/>
    </location>
</feature>
<dbReference type="Proteomes" id="UP000779508">
    <property type="component" value="Unassembled WGS sequence"/>
</dbReference>
<feature type="transmembrane region" description="Helical" evidence="1">
    <location>
        <begin position="91"/>
        <end position="109"/>
    </location>
</feature>
<gene>
    <name evidence="3" type="ORF">KQI88_00155</name>
</gene>
<name>A0ABS6FX57_9FIRM</name>
<keyword evidence="1" id="KW-0472">Membrane</keyword>
<dbReference type="PANTHER" id="PTHR30590:SF3">
    <property type="entry name" value="HYPOTHETICAL MEMBRANE SPANNING PROTEIN"/>
    <property type="match status" value="1"/>
</dbReference>
<feature type="transmembrane region" description="Helical" evidence="1">
    <location>
        <begin position="270"/>
        <end position="290"/>
    </location>
</feature>
<feature type="transmembrane region" description="Helical" evidence="1">
    <location>
        <begin position="199"/>
        <end position="219"/>
    </location>
</feature>
<accession>A0ABS6FX57</accession>
<keyword evidence="4" id="KW-1185">Reference proteome</keyword>
<evidence type="ECO:0000313" key="3">
    <source>
        <dbReference type="EMBL" id="MBU5674826.1"/>
    </source>
</evidence>
<keyword evidence="1" id="KW-0812">Transmembrane</keyword>
<dbReference type="Pfam" id="PF04235">
    <property type="entry name" value="DUF418"/>
    <property type="match status" value="1"/>
</dbReference>